<proteinExistence type="predicted"/>
<evidence type="ECO:0000259" key="2">
    <source>
        <dbReference type="Pfam" id="PF21941"/>
    </source>
</evidence>
<dbReference type="NCBIfam" id="NF033859">
    <property type="entry name" value="SMEK_N"/>
    <property type="match status" value="1"/>
</dbReference>
<feature type="domain" description="SMEK" evidence="2">
    <location>
        <begin position="11"/>
        <end position="149"/>
    </location>
</feature>
<feature type="region of interest" description="Disordered" evidence="1">
    <location>
        <begin position="461"/>
        <end position="484"/>
    </location>
</feature>
<dbReference type="EMBL" id="JAJLJH010000001">
    <property type="protein sequence ID" value="MCK9684223.1"/>
    <property type="molecule type" value="Genomic_DNA"/>
</dbReference>
<evidence type="ECO:0000313" key="3">
    <source>
        <dbReference type="EMBL" id="MCK9684223.1"/>
    </source>
</evidence>
<keyword evidence="4" id="KW-1185">Reference proteome</keyword>
<evidence type="ECO:0000256" key="1">
    <source>
        <dbReference type="SAM" id="MobiDB-lite"/>
    </source>
</evidence>
<dbReference type="Proteomes" id="UP001139353">
    <property type="component" value="Unassembled WGS sequence"/>
</dbReference>
<comment type="caution">
    <text evidence="3">The sequence shown here is derived from an EMBL/GenBank/DDBJ whole genome shotgun (WGS) entry which is preliminary data.</text>
</comment>
<name>A0A9X1YGG5_9BURK</name>
<organism evidence="3 4">
    <name type="scientific">Scleromatobacter humisilvae</name>
    <dbReference type="NCBI Taxonomy" id="2897159"/>
    <lineage>
        <taxon>Bacteria</taxon>
        <taxon>Pseudomonadati</taxon>
        <taxon>Pseudomonadota</taxon>
        <taxon>Betaproteobacteria</taxon>
        <taxon>Burkholderiales</taxon>
        <taxon>Sphaerotilaceae</taxon>
        <taxon>Scleromatobacter</taxon>
    </lineage>
</organism>
<protein>
    <submittedName>
        <fullName evidence="3">SMEK domain-containing protein</fullName>
    </submittedName>
</protein>
<dbReference type="RefSeq" id="WP_275680257.1">
    <property type="nucleotide sequence ID" value="NZ_JAJLJH010000001.1"/>
</dbReference>
<accession>A0A9X1YGG5</accession>
<dbReference type="Pfam" id="PF21941">
    <property type="entry name" value="SMEK_N"/>
    <property type="match status" value="1"/>
</dbReference>
<sequence>MKHLDLLNEFRTALSQLATEVEAASAMQMYDINKVCENLMLGVFGEIYGWRDLRNLNAAEKANFPGIDLADDKAGVAIQVTATSNLDKVRDTIKTFLDHGLDKKYQRLIIYVLSRRQGSYSQDAIDRASGGRVKLNATDDILDYRDLCGAAAEVGPKQLAAALEVIREYMRGGLARGLSEDDFDPPDSPSQRVNLNLIEISFPLTLYIADLRLDIEPSKGRRGRGGRKMVREALQAFDLRPPSDFEVFSRQLITFHPLDDAQGPFAKVIEVGTVTPLHPREFYGLDEDRERVFKSLLRLTLQQKLYRHKVQWMHEDNLFIFVPRNEGDNLREESWFGQRASTRRVYERKLNRKDPSKTFLCKHFAFSADFILSAGRWYVAITPDWHFSFGVDFRRSAYADANLAWLKRQEVNRTVADHFRFLNSWLSSLDQDDFFDSAKGPATSLAFADVVSFPNHPHLPDDSWLPSRERSDDEGDSNGLFDSL</sequence>
<dbReference type="InterPro" id="IPR047740">
    <property type="entry name" value="SMEK_dom"/>
</dbReference>
<evidence type="ECO:0000313" key="4">
    <source>
        <dbReference type="Proteomes" id="UP001139353"/>
    </source>
</evidence>
<reference evidence="3" key="1">
    <citation type="submission" date="2021-11" db="EMBL/GenBank/DDBJ databases">
        <title>BS-T2-15 a new species belonging to the Comamonadaceae family isolated from the soil of a French oak forest.</title>
        <authorList>
            <person name="Mieszkin S."/>
            <person name="Alain K."/>
        </authorList>
    </citation>
    <scope>NUCLEOTIDE SEQUENCE</scope>
    <source>
        <strain evidence="3">BS-T2-15</strain>
    </source>
</reference>
<dbReference type="AlphaFoldDB" id="A0A9X1YGG5"/>
<gene>
    <name evidence="3" type="ORF">LPC04_00715</name>
</gene>